<feature type="domain" description="CBS" evidence="12">
    <location>
        <begin position="257"/>
        <end position="314"/>
    </location>
</feature>
<gene>
    <name evidence="14" type="ORF">KJ970_01665</name>
</gene>
<name>A0A948RTA6_UNCEI</name>
<evidence type="ECO:0000256" key="3">
    <source>
        <dbReference type="ARBA" id="ARBA00022475"/>
    </source>
</evidence>
<dbReference type="SMART" id="SM01091">
    <property type="entry name" value="CorC_HlyC"/>
    <property type="match status" value="1"/>
</dbReference>
<dbReference type="SUPFAM" id="SSF54631">
    <property type="entry name" value="CBS-domain pair"/>
    <property type="match status" value="1"/>
</dbReference>
<feature type="domain" description="CBS" evidence="12">
    <location>
        <begin position="197"/>
        <end position="256"/>
    </location>
</feature>
<feature type="domain" description="CNNM transmembrane" evidence="13">
    <location>
        <begin position="1"/>
        <end position="178"/>
    </location>
</feature>
<dbReference type="CDD" id="cd04590">
    <property type="entry name" value="CBS_pair_CorC_HlyC_assoc"/>
    <property type="match status" value="1"/>
</dbReference>
<dbReference type="Pfam" id="PF01595">
    <property type="entry name" value="CNNM"/>
    <property type="match status" value="1"/>
</dbReference>
<feature type="transmembrane region" description="Helical" evidence="11">
    <location>
        <begin position="47"/>
        <end position="71"/>
    </location>
</feature>
<keyword evidence="8 10" id="KW-0472">Membrane</keyword>
<evidence type="ECO:0000256" key="6">
    <source>
        <dbReference type="ARBA" id="ARBA00022989"/>
    </source>
</evidence>
<evidence type="ECO:0000256" key="1">
    <source>
        <dbReference type="ARBA" id="ARBA00004651"/>
    </source>
</evidence>
<dbReference type="PANTHER" id="PTHR22777:SF32">
    <property type="entry name" value="UPF0053 INNER MEMBRANE PROTEIN YFJD"/>
    <property type="match status" value="1"/>
</dbReference>
<dbReference type="Proteomes" id="UP000777784">
    <property type="component" value="Unassembled WGS sequence"/>
</dbReference>
<evidence type="ECO:0000256" key="7">
    <source>
        <dbReference type="ARBA" id="ARBA00023122"/>
    </source>
</evidence>
<dbReference type="PROSITE" id="PS51846">
    <property type="entry name" value="CNNM"/>
    <property type="match status" value="1"/>
</dbReference>
<dbReference type="InterPro" id="IPR044751">
    <property type="entry name" value="Ion_transp-like_CBS"/>
</dbReference>
<evidence type="ECO:0000256" key="4">
    <source>
        <dbReference type="ARBA" id="ARBA00022692"/>
    </source>
</evidence>
<dbReference type="InterPro" id="IPR002550">
    <property type="entry name" value="CNNM"/>
</dbReference>
<keyword evidence="4 10" id="KW-0812">Transmembrane</keyword>
<evidence type="ECO:0000313" key="14">
    <source>
        <dbReference type="EMBL" id="MBU2689611.1"/>
    </source>
</evidence>
<feature type="transmembrane region" description="Helical" evidence="11">
    <location>
        <begin position="78"/>
        <end position="95"/>
    </location>
</feature>
<keyword evidence="6 10" id="KW-1133">Transmembrane helix</keyword>
<dbReference type="Gene3D" id="3.10.580.10">
    <property type="entry name" value="CBS-domain"/>
    <property type="match status" value="1"/>
</dbReference>
<dbReference type="InterPro" id="IPR005170">
    <property type="entry name" value="Transptr-assoc_dom"/>
</dbReference>
<dbReference type="SUPFAM" id="SSF56176">
    <property type="entry name" value="FAD-binding/transporter-associated domain-like"/>
    <property type="match status" value="1"/>
</dbReference>
<dbReference type="EMBL" id="JAHJDP010000012">
    <property type="protein sequence ID" value="MBU2689611.1"/>
    <property type="molecule type" value="Genomic_DNA"/>
</dbReference>
<accession>A0A948RTA6</accession>
<sequence>MLLGSAFFSGAEAGLFTLDSIQSRRLRGEKGISSRWARALLQKPSELLTTLLVGNTIVNVAFSVVGTAFFIKLLGKRSGVEWSIVVLSFLVLVFGEVSPKTIAVNFPLRASRLSAIPLRIAAIILNPLTAVFLGTSRGLLRLLGIHGELRHNEKAAGPKEVREVFREVESGEEITDQESRLVQNILGFSGTAAEEVMTPRIDMICAPDDMERGQLTEWVRKSRHSRIPIYHEDVDHILGFLHVKEFLLYPDRPLERLLRPVSFYPETTQINRIFREIQRSRKGMVIVVNEFGETMGLITREDLIEEIVGEIYDEYEKADPDIVEESEGVYLIRGGAGLEDINETLGLDLPINESVTLNGFLCELEGGIPHQRSCIKYESMIFHILEVRRHRVQKVRLVIPGTGEVAVQDEEGSS</sequence>
<dbReference type="PANTHER" id="PTHR22777">
    <property type="entry name" value="HEMOLYSIN-RELATED"/>
    <property type="match status" value="1"/>
</dbReference>
<dbReference type="InterPro" id="IPR000644">
    <property type="entry name" value="CBS_dom"/>
</dbReference>
<feature type="transmembrane region" description="Helical" evidence="11">
    <location>
        <begin position="115"/>
        <end position="133"/>
    </location>
</feature>
<protein>
    <submittedName>
        <fullName evidence="14">Hemolysin family protein</fullName>
    </submittedName>
</protein>
<dbReference type="AlphaFoldDB" id="A0A948RTA6"/>
<dbReference type="Pfam" id="PF03471">
    <property type="entry name" value="CorC_HlyC"/>
    <property type="match status" value="1"/>
</dbReference>
<evidence type="ECO:0000259" key="12">
    <source>
        <dbReference type="PROSITE" id="PS51371"/>
    </source>
</evidence>
<evidence type="ECO:0000256" key="2">
    <source>
        <dbReference type="ARBA" id="ARBA00006337"/>
    </source>
</evidence>
<comment type="subcellular location">
    <subcellularLocation>
        <location evidence="1">Cell membrane</location>
        <topology evidence="1">Multi-pass membrane protein</topology>
    </subcellularLocation>
</comment>
<evidence type="ECO:0000259" key="13">
    <source>
        <dbReference type="PROSITE" id="PS51846"/>
    </source>
</evidence>
<proteinExistence type="inferred from homology"/>
<dbReference type="InterPro" id="IPR046342">
    <property type="entry name" value="CBS_dom_sf"/>
</dbReference>
<dbReference type="GO" id="GO:0005886">
    <property type="term" value="C:plasma membrane"/>
    <property type="evidence" value="ECO:0007669"/>
    <property type="project" value="UniProtKB-SubCell"/>
</dbReference>
<dbReference type="InterPro" id="IPR036318">
    <property type="entry name" value="FAD-bd_PCMH-like_sf"/>
</dbReference>
<comment type="similarity">
    <text evidence="2">Belongs to the UPF0053 family.</text>
</comment>
<evidence type="ECO:0000256" key="11">
    <source>
        <dbReference type="SAM" id="Phobius"/>
    </source>
</evidence>
<evidence type="ECO:0000256" key="5">
    <source>
        <dbReference type="ARBA" id="ARBA00022737"/>
    </source>
</evidence>
<evidence type="ECO:0000256" key="10">
    <source>
        <dbReference type="PROSITE-ProRule" id="PRU01193"/>
    </source>
</evidence>
<evidence type="ECO:0000256" key="9">
    <source>
        <dbReference type="PROSITE-ProRule" id="PRU00703"/>
    </source>
</evidence>
<reference evidence="14" key="1">
    <citation type="submission" date="2021-05" db="EMBL/GenBank/DDBJ databases">
        <title>Energy efficiency and biological interactions define the core microbiome of deep oligotrophic groundwater.</title>
        <authorList>
            <person name="Mehrshad M."/>
            <person name="Lopez-Fernandez M."/>
            <person name="Bell E."/>
            <person name="Bernier-Latmani R."/>
            <person name="Bertilsson S."/>
            <person name="Dopson M."/>
        </authorList>
    </citation>
    <scope>NUCLEOTIDE SEQUENCE</scope>
    <source>
        <strain evidence="14">Modern_marine.mb.64</strain>
    </source>
</reference>
<dbReference type="Pfam" id="PF00571">
    <property type="entry name" value="CBS"/>
    <property type="match status" value="1"/>
</dbReference>
<dbReference type="GO" id="GO:0050660">
    <property type="term" value="F:flavin adenine dinucleotide binding"/>
    <property type="evidence" value="ECO:0007669"/>
    <property type="project" value="InterPro"/>
</dbReference>
<dbReference type="Gene3D" id="3.30.465.10">
    <property type="match status" value="1"/>
</dbReference>
<evidence type="ECO:0000313" key="15">
    <source>
        <dbReference type="Proteomes" id="UP000777784"/>
    </source>
</evidence>
<keyword evidence="7 9" id="KW-0129">CBS domain</keyword>
<organism evidence="14 15">
    <name type="scientific">Eiseniibacteriota bacterium</name>
    <dbReference type="NCBI Taxonomy" id="2212470"/>
    <lineage>
        <taxon>Bacteria</taxon>
        <taxon>Candidatus Eiseniibacteriota</taxon>
    </lineage>
</organism>
<comment type="caution">
    <text evidence="14">The sequence shown here is derived from an EMBL/GenBank/DDBJ whole genome shotgun (WGS) entry which is preliminary data.</text>
</comment>
<dbReference type="InterPro" id="IPR016169">
    <property type="entry name" value="FAD-bd_PCMH_sub2"/>
</dbReference>
<keyword evidence="5" id="KW-0677">Repeat</keyword>
<evidence type="ECO:0000256" key="8">
    <source>
        <dbReference type="ARBA" id="ARBA00023136"/>
    </source>
</evidence>
<keyword evidence="3" id="KW-1003">Cell membrane</keyword>
<dbReference type="PROSITE" id="PS51371">
    <property type="entry name" value="CBS"/>
    <property type="match status" value="2"/>
</dbReference>